<evidence type="ECO:0000256" key="3">
    <source>
        <dbReference type="ARBA" id="ARBA00022692"/>
    </source>
</evidence>
<gene>
    <name evidence="9" type="primary">ytrF_1</name>
    <name evidence="9" type="ORF">BEI61_00338</name>
</gene>
<evidence type="ECO:0000256" key="5">
    <source>
        <dbReference type="ARBA" id="ARBA00023136"/>
    </source>
</evidence>
<evidence type="ECO:0000259" key="8">
    <source>
        <dbReference type="Pfam" id="PF02687"/>
    </source>
</evidence>
<comment type="caution">
    <text evidence="9">The sequence shown here is derived from an EMBL/GenBank/DDBJ whole genome shotgun (WGS) entry which is preliminary data.</text>
</comment>
<feature type="domain" description="ABC3 transporter permease C-terminal" evidence="8">
    <location>
        <begin position="605"/>
        <end position="712"/>
    </location>
</feature>
<dbReference type="RefSeq" id="WP_069151029.1">
    <property type="nucleotide sequence ID" value="NZ_MCGH01000001.1"/>
</dbReference>
<feature type="transmembrane region" description="Helical" evidence="7">
    <location>
        <begin position="695"/>
        <end position="713"/>
    </location>
</feature>
<reference evidence="9 10" key="1">
    <citation type="submission" date="2016-07" db="EMBL/GenBank/DDBJ databases">
        <title>Characterization of isolates of Eisenbergiella tayi derived from blood cultures, using whole genome sequencing.</title>
        <authorList>
            <person name="Burdz T."/>
            <person name="Wiebe D."/>
            <person name="Huynh C."/>
            <person name="Bernard K."/>
        </authorList>
    </citation>
    <scope>NUCLEOTIDE SEQUENCE [LARGE SCALE GENOMIC DNA]</scope>
    <source>
        <strain evidence="9 10">NML 110608</strain>
    </source>
</reference>
<dbReference type="EMBL" id="MCGH01000001">
    <property type="protein sequence ID" value="ODM08709.1"/>
    <property type="molecule type" value="Genomic_DNA"/>
</dbReference>
<dbReference type="PANTHER" id="PTHR30572">
    <property type="entry name" value="MEMBRANE COMPONENT OF TRANSPORTER-RELATED"/>
    <property type="match status" value="1"/>
</dbReference>
<keyword evidence="2" id="KW-1003">Cell membrane</keyword>
<evidence type="ECO:0000313" key="9">
    <source>
        <dbReference type="EMBL" id="ODM08709.1"/>
    </source>
</evidence>
<keyword evidence="5 7" id="KW-0472">Membrane</keyword>
<feature type="transmembrane region" description="Helical" evidence="7">
    <location>
        <begin position="201"/>
        <end position="222"/>
    </location>
</feature>
<feature type="transmembrane region" description="Helical" evidence="7">
    <location>
        <begin position="601"/>
        <end position="626"/>
    </location>
</feature>
<dbReference type="GO" id="GO:0022857">
    <property type="term" value="F:transmembrane transporter activity"/>
    <property type="evidence" value="ECO:0007669"/>
    <property type="project" value="TreeGrafter"/>
</dbReference>
<dbReference type="Proteomes" id="UP000094067">
    <property type="component" value="Unassembled WGS sequence"/>
</dbReference>
<feature type="transmembrane region" description="Helical" evidence="7">
    <location>
        <begin position="323"/>
        <end position="342"/>
    </location>
</feature>
<feature type="transmembrane region" description="Helical" evidence="7">
    <location>
        <begin position="20"/>
        <end position="42"/>
    </location>
</feature>
<evidence type="ECO:0000313" key="10">
    <source>
        <dbReference type="Proteomes" id="UP000094067"/>
    </source>
</evidence>
<evidence type="ECO:0000256" key="7">
    <source>
        <dbReference type="SAM" id="Phobius"/>
    </source>
</evidence>
<feature type="transmembrane region" description="Helical" evidence="7">
    <location>
        <begin position="147"/>
        <end position="166"/>
    </location>
</feature>
<dbReference type="Pfam" id="PF02687">
    <property type="entry name" value="FtsX"/>
    <property type="match status" value="2"/>
</dbReference>
<protein>
    <submittedName>
        <fullName evidence="9">ABC transporter permease YtrF</fullName>
    </submittedName>
</protein>
<evidence type="ECO:0000256" key="2">
    <source>
        <dbReference type="ARBA" id="ARBA00022475"/>
    </source>
</evidence>
<accession>A0A1E3AJA1</accession>
<proteinExistence type="inferred from homology"/>
<organism evidence="9 10">
    <name type="scientific">Eisenbergiella tayi</name>
    <dbReference type="NCBI Taxonomy" id="1432052"/>
    <lineage>
        <taxon>Bacteria</taxon>
        <taxon>Bacillati</taxon>
        <taxon>Bacillota</taxon>
        <taxon>Clostridia</taxon>
        <taxon>Lachnospirales</taxon>
        <taxon>Lachnospiraceae</taxon>
        <taxon>Eisenbergiella</taxon>
    </lineage>
</organism>
<feature type="transmembrane region" description="Helical" evidence="7">
    <location>
        <begin position="242"/>
        <end position="266"/>
    </location>
</feature>
<dbReference type="PANTHER" id="PTHR30572:SF4">
    <property type="entry name" value="ABC TRANSPORTER PERMEASE YTRF"/>
    <property type="match status" value="1"/>
</dbReference>
<feature type="domain" description="ABC3 transporter permease C-terminal" evidence="8">
    <location>
        <begin position="152"/>
        <end position="276"/>
    </location>
</feature>
<sequence length="733" mass="81457">MWKDYSRSFIKNSRASSVSIMVAAFIASLFLSFLCCMFYNFWVYEVEKIIIEEGGWQGRITGIAHEEDILTIQNFANVEKAIVNEELSTDQETVADVYFRNARTIFQDMPLIVRQLGLEDDAASYHLLLLSRYLIHDPQDETPPLLMTFYLVVLLLLSLSLILVIHNSFAVSMNARVHQFGIFSSIGATPGQIRTCLMQEAAVLCAAPVIVGILLGIALSYVTKQGIEIIGADMPGRYNINFSYHPAIFAVTLLVSFLTVLFSAWIPARKLSRMTPLDAIRGTGGLQLKKKKHSPVLSLLFGTEGELAGNALKAQKKTLRTSTLSLTLSFFGFTMMLCFFALTDLSTKYTYFEKYQDVWDIMATVKNTKIEDFGLTQALAETEGVNDLVIYQKAEALIPVPEEAISPELASLGGPQAVAGSSISSAEGSWLVKAPIVIMNDDAFMRYCEQLGITPRLDGTIMLNQFWDSLNSNFRHRKMIPFIKENLDSAVLRNKDGNSETADIPILGYTGEAPGLREEYDDYTLVQFIPLSLWEKIKEQTGEPQKDTYIRILAEKGAALDELNALEDRILQLVSASYEAESENRVEEKITNDRILSSYKLIIGSFCTLLAVIGIANVFSYTLGFLRQRKRELAQYMSVGLTPAGIRKLFCIEALVIAGRPVLITLPLTVFFIIFTTKASFLEPLEVLPEIPVSIIAAFSLAIFAFVGLAYYIGGKKVLGCSLADSLRDDSMA</sequence>
<dbReference type="GO" id="GO:0005886">
    <property type="term" value="C:plasma membrane"/>
    <property type="evidence" value="ECO:0007669"/>
    <property type="project" value="UniProtKB-SubCell"/>
</dbReference>
<dbReference type="InterPro" id="IPR050250">
    <property type="entry name" value="Macrolide_Exporter_MacB"/>
</dbReference>
<dbReference type="AlphaFoldDB" id="A0A1E3AJA1"/>
<name>A0A1E3AJA1_9FIRM</name>
<keyword evidence="3 7" id="KW-0812">Transmembrane</keyword>
<comment type="similarity">
    <text evidence="6">Belongs to the ABC-4 integral membrane protein family.</text>
</comment>
<keyword evidence="4 7" id="KW-1133">Transmembrane helix</keyword>
<comment type="subcellular location">
    <subcellularLocation>
        <location evidence="1">Cell membrane</location>
        <topology evidence="1">Multi-pass membrane protein</topology>
    </subcellularLocation>
</comment>
<dbReference type="InterPro" id="IPR003838">
    <property type="entry name" value="ABC3_permease_C"/>
</dbReference>
<evidence type="ECO:0000256" key="1">
    <source>
        <dbReference type="ARBA" id="ARBA00004651"/>
    </source>
</evidence>
<dbReference type="PATRIC" id="fig|1432052.4.peg.373"/>
<feature type="transmembrane region" description="Helical" evidence="7">
    <location>
        <begin position="654"/>
        <end position="675"/>
    </location>
</feature>
<evidence type="ECO:0000256" key="6">
    <source>
        <dbReference type="ARBA" id="ARBA00038076"/>
    </source>
</evidence>
<evidence type="ECO:0000256" key="4">
    <source>
        <dbReference type="ARBA" id="ARBA00022989"/>
    </source>
</evidence>